<dbReference type="Proteomes" id="UP000701801">
    <property type="component" value="Unassembled WGS sequence"/>
</dbReference>
<organism evidence="2 3">
    <name type="scientific">Hymenoscyphus albidus</name>
    <dbReference type="NCBI Taxonomy" id="595503"/>
    <lineage>
        <taxon>Eukaryota</taxon>
        <taxon>Fungi</taxon>
        <taxon>Dikarya</taxon>
        <taxon>Ascomycota</taxon>
        <taxon>Pezizomycotina</taxon>
        <taxon>Leotiomycetes</taxon>
        <taxon>Helotiales</taxon>
        <taxon>Helotiaceae</taxon>
        <taxon>Hymenoscyphus</taxon>
    </lineage>
</organism>
<feature type="chain" id="PRO_5040128946" description="AA1-like domain-containing protein" evidence="1">
    <location>
        <begin position="22"/>
        <end position="242"/>
    </location>
</feature>
<evidence type="ECO:0000313" key="2">
    <source>
        <dbReference type="EMBL" id="CAG8983637.1"/>
    </source>
</evidence>
<feature type="signal peptide" evidence="1">
    <location>
        <begin position="1"/>
        <end position="21"/>
    </location>
</feature>
<sequence>MARLTQFFAVAAVLLRQIVSADETITTTTSTPLPTPTNSYSQHCPIPSTLTITSYIGITNLTTVPATPLNVTFRVSYGSSDSQIASLYGNNDFHCPRLDIGTATTWSPYNGQWDLLCDYNGLVRVFTDGEGNFGEWGVRRWYFCEDAPARGKYKYYTVENTASNFTIADSLDCTVSSDGIKTCTQTEPATFPVQGYALGGTMGYSTMDEQGRWVTGCESRGPGKNPMVLEEEGCVWAAGSVP</sequence>
<evidence type="ECO:0000256" key="1">
    <source>
        <dbReference type="SAM" id="SignalP"/>
    </source>
</evidence>
<proteinExistence type="predicted"/>
<protein>
    <recommendedName>
        <fullName evidence="4">AA1-like domain-containing protein</fullName>
    </recommendedName>
</protein>
<reference evidence="2" key="1">
    <citation type="submission" date="2021-07" db="EMBL/GenBank/DDBJ databases">
        <authorList>
            <person name="Durling M."/>
        </authorList>
    </citation>
    <scope>NUCLEOTIDE SEQUENCE</scope>
</reference>
<evidence type="ECO:0000313" key="3">
    <source>
        <dbReference type="Proteomes" id="UP000701801"/>
    </source>
</evidence>
<keyword evidence="3" id="KW-1185">Reference proteome</keyword>
<name>A0A9N9M1I6_9HELO</name>
<gene>
    <name evidence="2" type="ORF">HYALB_00004068</name>
</gene>
<dbReference type="OrthoDB" id="3556996at2759"/>
<evidence type="ECO:0008006" key="4">
    <source>
        <dbReference type="Google" id="ProtNLM"/>
    </source>
</evidence>
<dbReference type="EMBL" id="CAJVRM010000733">
    <property type="protein sequence ID" value="CAG8983637.1"/>
    <property type="molecule type" value="Genomic_DNA"/>
</dbReference>
<comment type="caution">
    <text evidence="2">The sequence shown here is derived from an EMBL/GenBank/DDBJ whole genome shotgun (WGS) entry which is preliminary data.</text>
</comment>
<keyword evidence="1" id="KW-0732">Signal</keyword>
<accession>A0A9N9M1I6</accession>
<dbReference type="AlphaFoldDB" id="A0A9N9M1I6"/>